<gene>
    <name evidence="1" type="ORF">C2S_5775</name>
</gene>
<sequence>LTEMPLKINTNKEI</sequence>
<accession>A0A9Q9UAI7</accession>
<evidence type="ECO:0000313" key="2">
    <source>
        <dbReference type="Proteomes" id="UP000760494"/>
    </source>
</evidence>
<dbReference type="Proteomes" id="UP000760494">
    <property type="component" value="Unassembled WGS sequence"/>
</dbReference>
<organism evidence="1 2">
    <name type="scientific">Fusarium fujikuroi</name>
    <name type="common">Bakanae and foot rot disease fungus</name>
    <name type="synonym">Gibberella fujikuroi</name>
    <dbReference type="NCBI Taxonomy" id="5127"/>
    <lineage>
        <taxon>Eukaryota</taxon>
        <taxon>Fungi</taxon>
        <taxon>Dikarya</taxon>
        <taxon>Ascomycota</taxon>
        <taxon>Pezizomycotina</taxon>
        <taxon>Sordariomycetes</taxon>
        <taxon>Hypocreomycetidae</taxon>
        <taxon>Hypocreales</taxon>
        <taxon>Nectriaceae</taxon>
        <taxon>Fusarium</taxon>
        <taxon>Fusarium fujikuroi species complex</taxon>
    </lineage>
</organism>
<protein>
    <submittedName>
        <fullName evidence="1">Uncharacterized protein</fullName>
    </submittedName>
</protein>
<reference evidence="1" key="1">
    <citation type="submission" date="2019-05" db="EMBL/GenBank/DDBJ databases">
        <authorList>
            <person name="Piombo E."/>
        </authorList>
    </citation>
    <scope>NUCLEOTIDE SEQUENCE</scope>
    <source>
        <strain evidence="1">C2S</strain>
    </source>
</reference>
<feature type="non-terminal residue" evidence="1">
    <location>
        <position position="1"/>
    </location>
</feature>
<dbReference type="EMBL" id="CABFJX010000124">
    <property type="protein sequence ID" value="VTT65015.1"/>
    <property type="molecule type" value="Genomic_DNA"/>
</dbReference>
<evidence type="ECO:0000313" key="1">
    <source>
        <dbReference type="EMBL" id="VTT65015.1"/>
    </source>
</evidence>
<comment type="caution">
    <text evidence="1">The sequence shown here is derived from an EMBL/GenBank/DDBJ whole genome shotgun (WGS) entry which is preliminary data.</text>
</comment>
<name>A0A9Q9UAI7_FUSFU</name>
<proteinExistence type="predicted"/>